<dbReference type="EMBL" id="OZ035832">
    <property type="protein sequence ID" value="CAL1571523.1"/>
    <property type="molecule type" value="Genomic_DNA"/>
</dbReference>
<dbReference type="AlphaFoldDB" id="A0AAV2J5L0"/>
<dbReference type="Pfam" id="PF13855">
    <property type="entry name" value="LRR_8"/>
    <property type="match status" value="1"/>
</dbReference>
<gene>
    <name evidence="6" type="ORF">KC01_LOCUS3630</name>
</gene>
<dbReference type="Pfam" id="PF01462">
    <property type="entry name" value="LRRNT"/>
    <property type="match status" value="1"/>
</dbReference>
<feature type="region of interest" description="Disordered" evidence="4">
    <location>
        <begin position="546"/>
        <end position="565"/>
    </location>
</feature>
<keyword evidence="7" id="KW-1185">Reference proteome</keyword>
<dbReference type="SUPFAM" id="SSF52058">
    <property type="entry name" value="L domain-like"/>
    <property type="match status" value="1"/>
</dbReference>
<dbReference type="Proteomes" id="UP001497482">
    <property type="component" value="Chromosome 10"/>
</dbReference>
<evidence type="ECO:0000256" key="4">
    <source>
        <dbReference type="SAM" id="MobiDB-lite"/>
    </source>
</evidence>
<protein>
    <recommendedName>
        <fullName evidence="5">LRRNT domain-containing protein</fullName>
    </recommendedName>
</protein>
<evidence type="ECO:0000313" key="6">
    <source>
        <dbReference type="EMBL" id="CAL1571523.1"/>
    </source>
</evidence>
<sequence length="802" mass="88661">MLIGFLVIWYKKQKLKKHQIATTDWAGPTPFLETGEVNNGIVRGASRISLASFLPQRLSKRLSLLAEEMPDMNELMTPSTFGVKEEKKVEKNGVQVDKVEKNYAKVDGNLNNSNEAVENNEVRWSSCCGAPALCLLLGVLLELSGAPVLSVCPGVCHCSWGHRVVDCSSRGLTRLPPDLQHNIRFLNLSFNSLHSLDRQLSHYAHLRTLDLSYNRLETLPSALPRSLWDFRASGNHFRTLDKNDTAYHWNLKTLDLSGNELERIVFINNTLPGLQVLNLSYNRFWTVPTNMPHHLEIVDLSHNFLVQILPGSLDRLAKLTRFFLHSNRFSWLHDGVFDKLLALEVMTLGDNPWACEEEENMTKLIKWAELTRAAVLGCPCYTKATCGRSSANWDLFTESPFWIGGERTEMATSSYRTRSAMFESEIFQDKMNDSAGALELTSSRTSTTAKVGTKRTPDSRNGMSTATTPAKGSDPKPKEAASRSCPASCGSAISGRDPHPMCITCMGAKHAQAALADRESCGYCSSMPEKILERRLRVAVAHPQDPLLAGTTDKPTAVTQQPRKTELWSDMLNDDDADMPPLFEDLLEVDPGDEGADGDDAASDFLEAVDMDDVEEDSTFPAAQSRPSSASEAATPVDSSLYDVCKRAAAKLNITSPAAVDAEDWERDLYDGKRLPPAHPPPKQLLPAVSACMREVGRFWNNPLRSKLPVQGYSKLEIHGMKELGLAEPPAVVRPWAAEGGNPAPWPAFQPAFWPAATARQLQTMGKTLLCCGCSKKPLFSARGEQKEAQFLAIKLLHLFPL</sequence>
<dbReference type="Gene3D" id="3.80.10.10">
    <property type="entry name" value="Ribonuclease Inhibitor"/>
    <property type="match status" value="2"/>
</dbReference>
<feature type="compositionally biased region" description="Polar residues" evidence="4">
    <location>
        <begin position="553"/>
        <end position="562"/>
    </location>
</feature>
<dbReference type="PROSITE" id="PS51450">
    <property type="entry name" value="LRR"/>
    <property type="match status" value="2"/>
</dbReference>
<dbReference type="InterPro" id="IPR051071">
    <property type="entry name" value="LRR-bact_E3_ubiq_ligases"/>
</dbReference>
<evidence type="ECO:0000256" key="1">
    <source>
        <dbReference type="ARBA" id="ARBA00022614"/>
    </source>
</evidence>
<feature type="compositionally biased region" description="Polar residues" evidence="4">
    <location>
        <begin position="621"/>
        <end position="632"/>
    </location>
</feature>
<evidence type="ECO:0000313" key="7">
    <source>
        <dbReference type="Proteomes" id="UP001497482"/>
    </source>
</evidence>
<accession>A0AAV2J5L0</accession>
<feature type="compositionally biased region" description="Polar residues" evidence="4">
    <location>
        <begin position="459"/>
        <end position="470"/>
    </location>
</feature>
<dbReference type="InterPro" id="IPR032675">
    <property type="entry name" value="LRR_dom_sf"/>
</dbReference>
<dbReference type="InterPro" id="IPR000372">
    <property type="entry name" value="LRRNT"/>
</dbReference>
<feature type="compositionally biased region" description="Acidic residues" evidence="4">
    <location>
        <begin position="585"/>
        <end position="601"/>
    </location>
</feature>
<name>A0AAV2J5L0_KNICA</name>
<dbReference type="SMART" id="SM00013">
    <property type="entry name" value="LRRNT"/>
    <property type="match status" value="1"/>
</dbReference>
<keyword evidence="2" id="KW-0732">Signal</keyword>
<dbReference type="SMART" id="SM00369">
    <property type="entry name" value="LRR_TYP"/>
    <property type="match status" value="4"/>
</dbReference>
<evidence type="ECO:0000256" key="2">
    <source>
        <dbReference type="ARBA" id="ARBA00022729"/>
    </source>
</evidence>
<feature type="region of interest" description="Disordered" evidence="4">
    <location>
        <begin position="615"/>
        <end position="637"/>
    </location>
</feature>
<feature type="domain" description="LRRNT" evidence="5">
    <location>
        <begin position="151"/>
        <end position="185"/>
    </location>
</feature>
<feature type="region of interest" description="Disordered" evidence="4">
    <location>
        <begin position="579"/>
        <end position="601"/>
    </location>
</feature>
<feature type="compositionally biased region" description="Polar residues" evidence="4">
    <location>
        <begin position="440"/>
        <end position="450"/>
    </location>
</feature>
<reference evidence="6 7" key="1">
    <citation type="submission" date="2024-04" db="EMBL/GenBank/DDBJ databases">
        <authorList>
            <person name="Waldvogel A.-M."/>
            <person name="Schoenle A."/>
        </authorList>
    </citation>
    <scope>NUCLEOTIDE SEQUENCE [LARGE SCALE GENOMIC DNA]</scope>
</reference>
<proteinExistence type="predicted"/>
<dbReference type="FunFam" id="3.80.10.10:FF:000445">
    <property type="entry name" value="Oligodendrocyte myelin glycoprotein b"/>
    <property type="match status" value="1"/>
</dbReference>
<dbReference type="PANTHER" id="PTHR47114:SF4">
    <property type="entry name" value="OLIGODENDROCYTE MYELIN GLYCOPROTEIN B"/>
    <property type="match status" value="1"/>
</dbReference>
<keyword evidence="3" id="KW-0677">Repeat</keyword>
<feature type="region of interest" description="Disordered" evidence="4">
    <location>
        <begin position="438"/>
        <end position="485"/>
    </location>
</feature>
<dbReference type="GO" id="GO:0031102">
    <property type="term" value="P:neuron projection regeneration"/>
    <property type="evidence" value="ECO:0007669"/>
    <property type="project" value="TreeGrafter"/>
</dbReference>
<organism evidence="6 7">
    <name type="scientific">Knipowitschia caucasica</name>
    <name type="common">Caucasian dwarf goby</name>
    <name type="synonym">Pomatoschistus caucasicus</name>
    <dbReference type="NCBI Taxonomy" id="637954"/>
    <lineage>
        <taxon>Eukaryota</taxon>
        <taxon>Metazoa</taxon>
        <taxon>Chordata</taxon>
        <taxon>Craniata</taxon>
        <taxon>Vertebrata</taxon>
        <taxon>Euteleostomi</taxon>
        <taxon>Actinopterygii</taxon>
        <taxon>Neopterygii</taxon>
        <taxon>Teleostei</taxon>
        <taxon>Neoteleostei</taxon>
        <taxon>Acanthomorphata</taxon>
        <taxon>Gobiaria</taxon>
        <taxon>Gobiiformes</taxon>
        <taxon>Gobioidei</taxon>
        <taxon>Gobiidae</taxon>
        <taxon>Gobiinae</taxon>
        <taxon>Knipowitschia</taxon>
    </lineage>
</organism>
<dbReference type="InterPro" id="IPR001611">
    <property type="entry name" value="Leu-rich_rpt"/>
</dbReference>
<evidence type="ECO:0000256" key="3">
    <source>
        <dbReference type="ARBA" id="ARBA00022737"/>
    </source>
</evidence>
<dbReference type="Pfam" id="PF00560">
    <property type="entry name" value="LRR_1"/>
    <property type="match status" value="1"/>
</dbReference>
<keyword evidence="1" id="KW-0433">Leucine-rich repeat</keyword>
<evidence type="ECO:0000259" key="5">
    <source>
        <dbReference type="SMART" id="SM00013"/>
    </source>
</evidence>
<dbReference type="InterPro" id="IPR003591">
    <property type="entry name" value="Leu-rich_rpt_typical-subtyp"/>
</dbReference>
<dbReference type="PANTHER" id="PTHR47114">
    <property type="match status" value="1"/>
</dbReference>